<keyword evidence="2" id="KW-0276">Fatty acid metabolism</keyword>
<dbReference type="ExpressionAtlas" id="A0A5K4F2R9">
    <property type="expression patterns" value="baseline"/>
</dbReference>
<evidence type="ECO:0000256" key="1">
    <source>
        <dbReference type="ARBA" id="ARBA00022598"/>
    </source>
</evidence>
<dbReference type="GO" id="GO:0004467">
    <property type="term" value="F:long-chain fatty acid-CoA ligase activity"/>
    <property type="evidence" value="ECO:0007669"/>
    <property type="project" value="UniProtKB-EC"/>
</dbReference>
<keyword evidence="2" id="KW-0443">Lipid metabolism</keyword>
<keyword evidence="1" id="KW-0436">Ligase</keyword>
<dbReference type="AlphaFoldDB" id="A0A5K4F2R9"/>
<dbReference type="PANTHER" id="PTHR43272:SF107">
    <property type="entry name" value="LONG-CHAIN-FATTY-ACID--COA LIGASE 5"/>
    <property type="match status" value="1"/>
</dbReference>
<dbReference type="InParanoid" id="A0A5K4F2R9"/>
<dbReference type="PANTHER" id="PTHR43272">
    <property type="entry name" value="LONG-CHAIN-FATTY-ACID--COA LIGASE"/>
    <property type="match status" value="1"/>
</dbReference>
<dbReference type="Proteomes" id="UP000008854">
    <property type="component" value="Unassembled WGS sequence"/>
</dbReference>
<dbReference type="InterPro" id="IPR020845">
    <property type="entry name" value="AMP-binding_CS"/>
</dbReference>
<evidence type="ECO:0000256" key="3">
    <source>
        <dbReference type="ARBA" id="ARBA00026121"/>
    </source>
</evidence>
<reference evidence="5" key="1">
    <citation type="journal article" date="2012" name="PLoS Negl. Trop. Dis.">
        <title>A systematically improved high quality genome and transcriptome of the human blood fluke Schistosoma mansoni.</title>
        <authorList>
            <person name="Protasio A.V."/>
            <person name="Tsai I.J."/>
            <person name="Babbage A."/>
            <person name="Nichol S."/>
            <person name="Hunt M."/>
            <person name="Aslett M.A."/>
            <person name="De Silva N."/>
            <person name="Velarde G.S."/>
            <person name="Anderson T.J."/>
            <person name="Clark R.C."/>
            <person name="Davidson C."/>
            <person name="Dillon G.P."/>
            <person name="Holroyd N.E."/>
            <person name="LoVerde P.T."/>
            <person name="Lloyd C."/>
            <person name="McQuillan J."/>
            <person name="Oliveira G."/>
            <person name="Otto T.D."/>
            <person name="Parker-Manuel S.J."/>
            <person name="Quail M.A."/>
            <person name="Wilson R.A."/>
            <person name="Zerlotini A."/>
            <person name="Dunne D.W."/>
            <person name="Berriman M."/>
        </authorList>
    </citation>
    <scope>NUCLEOTIDE SEQUENCE [LARGE SCALE GENOMIC DNA]</scope>
    <source>
        <strain evidence="5">Puerto Rican</strain>
    </source>
</reference>
<dbReference type="GO" id="GO:0016020">
    <property type="term" value="C:membrane"/>
    <property type="evidence" value="ECO:0007669"/>
    <property type="project" value="TreeGrafter"/>
</dbReference>
<evidence type="ECO:0000313" key="5">
    <source>
        <dbReference type="Proteomes" id="UP000008854"/>
    </source>
</evidence>
<proteinExistence type="predicted"/>
<dbReference type="FunCoup" id="A0A5K4F2R9">
    <property type="interactions" value="597"/>
</dbReference>
<dbReference type="Gene3D" id="3.40.50.12780">
    <property type="entry name" value="N-terminal domain of ligase-like"/>
    <property type="match status" value="1"/>
</dbReference>
<dbReference type="STRING" id="6183.A0A5K4F2R9"/>
<dbReference type="PROSITE" id="PS00455">
    <property type="entry name" value="AMP_BINDING"/>
    <property type="match status" value="1"/>
</dbReference>
<dbReference type="InterPro" id="IPR042099">
    <property type="entry name" value="ANL_N_sf"/>
</dbReference>
<dbReference type="SUPFAM" id="SSF56801">
    <property type="entry name" value="Acetyl-CoA synthetase-like"/>
    <property type="match status" value="1"/>
</dbReference>
<evidence type="ECO:0000313" key="6">
    <source>
        <dbReference type="WBParaSite" id="Smp_266800.1"/>
    </source>
</evidence>
<evidence type="ECO:0000256" key="2">
    <source>
        <dbReference type="ARBA" id="ARBA00022832"/>
    </source>
</evidence>
<protein>
    <recommendedName>
        <fullName evidence="3">long-chain-fatty-acid--CoA ligase</fullName>
        <ecNumber evidence="3">6.2.1.3</ecNumber>
    </recommendedName>
</protein>
<name>A0A5K4F2R9_SCHMA</name>
<dbReference type="GO" id="GO:0005783">
    <property type="term" value="C:endoplasmic reticulum"/>
    <property type="evidence" value="ECO:0007669"/>
    <property type="project" value="TreeGrafter"/>
</dbReference>
<keyword evidence="5" id="KW-1185">Reference proteome</keyword>
<feature type="domain" description="AMP-dependent synthetase/ligase" evidence="4">
    <location>
        <begin position="78"/>
        <end position="498"/>
    </location>
</feature>
<dbReference type="EC" id="6.2.1.3" evidence="3"/>
<dbReference type="InterPro" id="IPR000873">
    <property type="entry name" value="AMP-dep_synth/lig_dom"/>
</dbReference>
<evidence type="ECO:0000259" key="4">
    <source>
        <dbReference type="Pfam" id="PF00501"/>
    </source>
</evidence>
<reference evidence="6 7" key="2">
    <citation type="submission" date="2019-11" db="UniProtKB">
        <authorList>
            <consortium name="WormBaseParasite"/>
        </authorList>
    </citation>
    <scope>IDENTIFICATION</scope>
    <source>
        <strain evidence="6 7">Puerto Rican</strain>
    </source>
</reference>
<dbReference type="Pfam" id="PF00501">
    <property type="entry name" value="AMP-binding"/>
    <property type="match status" value="1"/>
</dbReference>
<evidence type="ECO:0000313" key="7">
    <source>
        <dbReference type="WBParaSite" id="Smp_266800.4"/>
    </source>
</evidence>
<dbReference type="WBParaSite" id="Smp_266800.4">
    <property type="protein sequence ID" value="Smp_266800.4"/>
    <property type="gene ID" value="Smp_266800"/>
</dbReference>
<sequence>MPDKRSTYPNAYRKCFPIDHSRSFISVHLNQQSIISDPKTGARRSPIVKKFTDESRVQTVKDIFEYGLSNSRSNRCLGKRPSFNDPYSWLTYNEVDERIRAIGSALSKVVEFKHDSENVIGIYAPNSPEWVIMQHACAAYSYTIVPLYPTLGDEAMQHILSQTEMNCVLCASGREALHLMDKFESSLEILIIISNDSKFEEVKSRYSSKVSIYLFEELMKLGMNELLLKKKLGMNELLLKKSPLPTDLYMISYTSGSTGLPKGVLISHKEITRSAISLHESIEFKIFNSNSVHLSYLPLPHIMEQMALLSHILMGASSGFLTESIDRLLDDIEILRPTSLVVVPRVLSRLYTKYQDALGDSAMKKRLYNYIVKKKLAEQKRGKFYHRSVLDTMLFGKLRKKFGGRVCCLVTGSAPLSPELSKFAHAAFGPIFEGYGATEAIGCITLTSVGEYRLGTVGGVVYGVELKLVDVPDLDLVVSRDGRGEICARGDQCSKGYFKDPVKTAELIDSDGWIHTGDIGEWTEEGSLKIVDRVKSIFKLAQGEYIAPEKIEMVYQYCRLISQIFIDGNSQKNYPVAVVVPDFTELRSSLSNGKILQNHKKLSDSELCRNETVNKFVLEKMNAVATQKLLKGFEKVQAIYLTDEAFTVDNGLLTPTMKLSRNKARNYFSKTIASLYTQHELNSSST</sequence>
<organism evidence="7">
    <name type="scientific">Schistosoma mansoni</name>
    <name type="common">Blood fluke</name>
    <dbReference type="NCBI Taxonomy" id="6183"/>
    <lineage>
        <taxon>Eukaryota</taxon>
        <taxon>Metazoa</taxon>
        <taxon>Spiralia</taxon>
        <taxon>Lophotrochozoa</taxon>
        <taxon>Platyhelminthes</taxon>
        <taxon>Trematoda</taxon>
        <taxon>Digenea</taxon>
        <taxon>Strigeidida</taxon>
        <taxon>Schistosomatoidea</taxon>
        <taxon>Schistosomatidae</taxon>
        <taxon>Schistosoma</taxon>
    </lineage>
</organism>
<accession>A0A5K4F2R9</accession>
<dbReference type="WBParaSite" id="Smp_266800.1">
    <property type="protein sequence ID" value="Smp_266800.1"/>
    <property type="gene ID" value="Smp_266800"/>
</dbReference>